<feature type="compositionally biased region" description="Acidic residues" evidence="1">
    <location>
        <begin position="823"/>
        <end position="840"/>
    </location>
</feature>
<feature type="region of interest" description="Disordered" evidence="1">
    <location>
        <begin position="776"/>
        <end position="840"/>
    </location>
</feature>
<evidence type="ECO:0000313" key="3">
    <source>
        <dbReference type="EMBL" id="KAE8253984.1"/>
    </source>
</evidence>
<dbReference type="Proteomes" id="UP000077521">
    <property type="component" value="Unassembled WGS sequence"/>
</dbReference>
<evidence type="ECO:0000313" key="4">
    <source>
        <dbReference type="Proteomes" id="UP000077521"/>
    </source>
</evidence>
<sequence>MRKASHVAALRSNALITDPSAVGRNQFKEVHDLVQTHLPISTALARRLCRTWSDTRPEDTRPEEPYPSEAIGASDDNTSDYGVQVVTPDPDARKVAVILSVALNSRSERFNRLQAAIGIMLRLQHAPAGVQTLLNRIGISTSRDTSTRHLGSLQSAAVLKAKDMMEQKERIHVLLFDNLDLYVRSRPGRVTSSNTLVNLTTRTLLQLPSSFDASLVSASALGALDGSRSLNEDEVLGDCDVIRRSAQLFLARELVRSIKAASRKGKRGVDTITMLETYVNQCQDRVRVDELDAEAWDIAPLPLLEENEGCIEGTLAVLEESAVTLGIMERDELSADTNTNDRDDGSNSSCDGFSILRRTDVLPEGALLFVVGDLKSHRNVEAGIKARRHHEHKEERMDYIRSTPAPWHLLLNWVWAIFKMHFSSAKVGFAASLERLRDALRRGKTALREDEPSFNEAWALIRHTFAGWVRQSFVKELSKQRKDISTWTPKDAQSIQMLVDAVREHLFEEAAVREAQFRHDEVGINARLFLRDALLALEWDDACRRGDVGRMLATQRFLAVGFAGAGRHQYSQSCLDDIWTHKVLTEDSWRTLMAVRLLNRYGARNSFIGADLYQEHLNREIQRADIAHGADTAIARLRDTFSATSEVARAMRKAHQDLLGFSGQRWKEDQRYDRDIDRISNLAGQDGLFDSQLNRYSNETVAKLAAKASSFIGPQIPSAEDLLQDLVLPDYGEDALEKGVMYLRSKGYHRWQKLRTAWDRYDAFLGLALEDEETMSDADSTCSHSSNAPGEQRAGDVRTLSEDARSEIARRMRQREWARREEELDAEEAEGPDDISDGQA</sequence>
<dbReference type="AlphaFoldDB" id="A0A177TFX6"/>
<gene>
    <name evidence="3" type="ORF">A4X13_0g3580</name>
</gene>
<feature type="compositionally biased region" description="Basic and acidic residues" evidence="1">
    <location>
        <begin position="54"/>
        <end position="64"/>
    </location>
</feature>
<dbReference type="EMBL" id="LWDF02000207">
    <property type="protein sequence ID" value="KAE8253984.1"/>
    <property type="molecule type" value="Genomic_DNA"/>
</dbReference>
<dbReference type="Pfam" id="PF20231">
    <property type="entry name" value="DUF6589"/>
    <property type="match status" value="1"/>
</dbReference>
<feature type="domain" description="DUF6589" evidence="2">
    <location>
        <begin position="285"/>
        <end position="662"/>
    </location>
</feature>
<feature type="region of interest" description="Disordered" evidence="1">
    <location>
        <begin position="54"/>
        <end position="79"/>
    </location>
</feature>
<reference evidence="3" key="2">
    <citation type="journal article" date="2019" name="IMA Fungus">
        <title>Genome sequencing and comparison of five Tilletia species to identify candidate genes for the detection of regulated species infecting wheat.</title>
        <authorList>
            <person name="Nguyen H.D.T."/>
            <person name="Sultana T."/>
            <person name="Kesanakurti P."/>
            <person name="Hambleton S."/>
        </authorList>
    </citation>
    <scope>NUCLEOTIDE SEQUENCE</scope>
    <source>
        <strain evidence="3">DAOMC 236416</strain>
    </source>
</reference>
<accession>A0A177TFX6</accession>
<organism evidence="3 4">
    <name type="scientific">Tilletia indica</name>
    <dbReference type="NCBI Taxonomy" id="43049"/>
    <lineage>
        <taxon>Eukaryota</taxon>
        <taxon>Fungi</taxon>
        <taxon>Dikarya</taxon>
        <taxon>Basidiomycota</taxon>
        <taxon>Ustilaginomycotina</taxon>
        <taxon>Exobasidiomycetes</taxon>
        <taxon>Tilletiales</taxon>
        <taxon>Tilletiaceae</taxon>
        <taxon>Tilletia</taxon>
    </lineage>
</organism>
<comment type="caution">
    <text evidence="3">The sequence shown here is derived from an EMBL/GenBank/DDBJ whole genome shotgun (WGS) entry which is preliminary data.</text>
</comment>
<feature type="compositionally biased region" description="Basic and acidic residues" evidence="1">
    <location>
        <begin position="793"/>
        <end position="822"/>
    </location>
</feature>
<reference evidence="3" key="1">
    <citation type="submission" date="2016-04" db="EMBL/GenBank/DDBJ databases">
        <authorList>
            <person name="Nguyen H.D."/>
            <person name="Samba Siva P."/>
            <person name="Cullis J."/>
            <person name="Levesque C.A."/>
            <person name="Hambleton S."/>
        </authorList>
    </citation>
    <scope>NUCLEOTIDE SEQUENCE</scope>
    <source>
        <strain evidence="3">DAOMC 236416</strain>
    </source>
</reference>
<keyword evidence="4" id="KW-1185">Reference proteome</keyword>
<feature type="compositionally biased region" description="Polar residues" evidence="1">
    <location>
        <begin position="777"/>
        <end position="789"/>
    </location>
</feature>
<name>A0A177TFX6_9BASI</name>
<dbReference type="InterPro" id="IPR046496">
    <property type="entry name" value="DUF6589"/>
</dbReference>
<evidence type="ECO:0000259" key="2">
    <source>
        <dbReference type="Pfam" id="PF20231"/>
    </source>
</evidence>
<protein>
    <recommendedName>
        <fullName evidence="2">DUF6589 domain-containing protein</fullName>
    </recommendedName>
</protein>
<proteinExistence type="predicted"/>
<evidence type="ECO:0000256" key="1">
    <source>
        <dbReference type="SAM" id="MobiDB-lite"/>
    </source>
</evidence>